<keyword evidence="3" id="KW-1185">Reference proteome</keyword>
<accession>A0A8B9S4U8</accession>
<name>A0A8B9S4U8_APTOW</name>
<feature type="chain" id="PRO_5034674701" evidence="1">
    <location>
        <begin position="21"/>
        <end position="129"/>
    </location>
</feature>
<evidence type="ECO:0000313" key="3">
    <source>
        <dbReference type="Proteomes" id="UP000694424"/>
    </source>
</evidence>
<reference evidence="2" key="1">
    <citation type="submission" date="2025-08" db="UniProtKB">
        <authorList>
            <consortium name="Ensembl"/>
        </authorList>
    </citation>
    <scope>IDENTIFICATION</scope>
</reference>
<keyword evidence="1" id="KW-0732">Signal</keyword>
<dbReference type="AlphaFoldDB" id="A0A8B9S4U8"/>
<evidence type="ECO:0000313" key="2">
    <source>
        <dbReference type="Ensembl" id="ENSAOWP00000006869.1"/>
    </source>
</evidence>
<proteinExistence type="predicted"/>
<organism evidence="2 3">
    <name type="scientific">Apteryx owenii</name>
    <name type="common">Little spotted kiwi</name>
    <dbReference type="NCBI Taxonomy" id="8824"/>
    <lineage>
        <taxon>Eukaryota</taxon>
        <taxon>Metazoa</taxon>
        <taxon>Chordata</taxon>
        <taxon>Craniata</taxon>
        <taxon>Vertebrata</taxon>
        <taxon>Euteleostomi</taxon>
        <taxon>Archelosauria</taxon>
        <taxon>Archosauria</taxon>
        <taxon>Dinosauria</taxon>
        <taxon>Saurischia</taxon>
        <taxon>Theropoda</taxon>
        <taxon>Coelurosauria</taxon>
        <taxon>Aves</taxon>
        <taxon>Palaeognathae</taxon>
        <taxon>Apterygiformes</taxon>
        <taxon>Apterygidae</taxon>
        <taxon>Apteryx</taxon>
    </lineage>
</organism>
<sequence length="129" mass="13920">GPRAGFLLLLPLQRARQGCAGQLGSVVDVQWAEIGLGMGKLQQAERDSRGTQGAVWAIWGQEHWLPEPGQACCPLCRAGLVPQMCPACRDPITKSCPRHSPSTLAKSVLLGRGYLGHQALRVPLCRWGN</sequence>
<reference evidence="2" key="2">
    <citation type="submission" date="2025-09" db="UniProtKB">
        <authorList>
            <consortium name="Ensembl"/>
        </authorList>
    </citation>
    <scope>IDENTIFICATION</scope>
</reference>
<dbReference type="Proteomes" id="UP000694424">
    <property type="component" value="Unplaced"/>
</dbReference>
<evidence type="ECO:0000256" key="1">
    <source>
        <dbReference type="SAM" id="SignalP"/>
    </source>
</evidence>
<dbReference type="Ensembl" id="ENSAOWT00000007770.1">
    <property type="protein sequence ID" value="ENSAOWP00000006869.1"/>
    <property type="gene ID" value="ENSAOWG00000004727.1"/>
</dbReference>
<protein>
    <submittedName>
        <fullName evidence="2">Uncharacterized protein</fullName>
    </submittedName>
</protein>
<feature type="signal peptide" evidence="1">
    <location>
        <begin position="1"/>
        <end position="20"/>
    </location>
</feature>